<protein>
    <recommendedName>
        <fullName evidence="6">Major facilitator superfamily (MFS) profile domain-containing protein</fullName>
    </recommendedName>
</protein>
<comment type="subcellular location">
    <subcellularLocation>
        <location evidence="1">Membrane</location>
        <topology evidence="1">Multi-pass membrane protein</topology>
    </subcellularLocation>
</comment>
<evidence type="ECO:0000256" key="2">
    <source>
        <dbReference type="ARBA" id="ARBA00022692"/>
    </source>
</evidence>
<sequence>MSLDSNPDETALLNSDRQIGESCDRSYSTFNTKTAVDSETQIYDSTDREELISPSTTSTCGPFLGSVASIIVVLLLGEFISNADSTIVMAAAGPISSGFNKLQDASWLATAFALGNGAVQLIYAKLGIIYGRKPILLLAYVLLGFGCAICGVAPSMSIVIVGRVVSGMGGAGIMSMGSIIILDVVPKRDVASWRAVVNISMTLGRSVGGPIGGWLTDTIGWRWVFLSQAPLLGIAAILVVIFLHLEQSSTTPTTDSKPSICRVDIPGAVLFASSVISFTILIDRGGKAFPWTSQYALMLAVSGLSFLATFAYYETYVAPEPIFDLRILRLPNVSTCYLISVLQIAAQSSMMFTVPLYFQVTAGVSTTVAGAHLTPSVVGNAVGGLIAGWFIRRTGQYKPVLFMAGLVASVSYLLLFLRWDAETSVWESLFIVPSGMGTAFAAAASFVAMSVFLNSEEAIMATGGYMLVFSIAMTVGITASNSILMAAFERYMRRDLGVSNAEEIIRHSLANFHYITGLAGEARQIVVRSYVAGLRYTYLMSLVLSLSGSFLGLTIRSHKI</sequence>
<evidence type="ECO:0000256" key="1">
    <source>
        <dbReference type="ARBA" id="ARBA00004141"/>
    </source>
</evidence>
<evidence type="ECO:0000256" key="4">
    <source>
        <dbReference type="ARBA" id="ARBA00023136"/>
    </source>
</evidence>
<feature type="transmembrane region" description="Helical" evidence="5">
    <location>
        <begin position="294"/>
        <end position="313"/>
    </location>
</feature>
<keyword evidence="2 5" id="KW-0812">Transmembrane</keyword>
<feature type="transmembrane region" description="Helical" evidence="5">
    <location>
        <begin position="400"/>
        <end position="419"/>
    </location>
</feature>
<dbReference type="AlphaFoldDB" id="A0A9W9EQ43"/>
<dbReference type="Pfam" id="PF07690">
    <property type="entry name" value="MFS_1"/>
    <property type="match status" value="1"/>
</dbReference>
<dbReference type="PANTHER" id="PTHR23501">
    <property type="entry name" value="MAJOR FACILITATOR SUPERFAMILY"/>
    <property type="match status" value="1"/>
</dbReference>
<dbReference type="Proteomes" id="UP001149074">
    <property type="component" value="Unassembled WGS sequence"/>
</dbReference>
<dbReference type="Gene3D" id="1.20.1250.20">
    <property type="entry name" value="MFS general substrate transporter like domains"/>
    <property type="match status" value="1"/>
</dbReference>
<dbReference type="PROSITE" id="PS50850">
    <property type="entry name" value="MFS"/>
    <property type="match status" value="1"/>
</dbReference>
<feature type="domain" description="Major facilitator superfamily (MFS) profile" evidence="6">
    <location>
        <begin position="70"/>
        <end position="560"/>
    </location>
</feature>
<feature type="transmembrane region" description="Helical" evidence="5">
    <location>
        <begin position="334"/>
        <end position="358"/>
    </location>
</feature>
<feature type="transmembrane region" description="Helical" evidence="5">
    <location>
        <begin position="105"/>
        <end position="123"/>
    </location>
</feature>
<dbReference type="Gene3D" id="1.20.1720.10">
    <property type="entry name" value="Multidrug resistance protein D"/>
    <property type="match status" value="1"/>
</dbReference>
<evidence type="ECO:0000256" key="3">
    <source>
        <dbReference type="ARBA" id="ARBA00022989"/>
    </source>
</evidence>
<dbReference type="OrthoDB" id="6770063at2759"/>
<dbReference type="InterPro" id="IPR020846">
    <property type="entry name" value="MFS_dom"/>
</dbReference>
<feature type="transmembrane region" description="Helical" evidence="5">
    <location>
        <begin position="160"/>
        <end position="184"/>
    </location>
</feature>
<dbReference type="GO" id="GO:0015174">
    <property type="term" value="F:basic amino acid transmembrane transporter activity"/>
    <property type="evidence" value="ECO:0007669"/>
    <property type="project" value="TreeGrafter"/>
</dbReference>
<feature type="transmembrane region" description="Helical" evidence="5">
    <location>
        <begin position="465"/>
        <end position="488"/>
    </location>
</feature>
<reference evidence="7" key="1">
    <citation type="submission" date="2022-11" db="EMBL/GenBank/DDBJ databases">
        <authorList>
            <person name="Petersen C."/>
        </authorList>
    </citation>
    <scope>NUCLEOTIDE SEQUENCE</scope>
    <source>
        <strain evidence="7">IBT 30761</strain>
    </source>
</reference>
<feature type="transmembrane region" description="Helical" evidence="5">
    <location>
        <begin position="536"/>
        <end position="555"/>
    </location>
</feature>
<name>A0A9W9EQ43_9EURO</name>
<dbReference type="EMBL" id="JAPQKI010000010">
    <property type="protein sequence ID" value="KAJ5085953.1"/>
    <property type="molecule type" value="Genomic_DNA"/>
</dbReference>
<dbReference type="GO" id="GO:0000329">
    <property type="term" value="C:fungal-type vacuole membrane"/>
    <property type="evidence" value="ECO:0007669"/>
    <property type="project" value="TreeGrafter"/>
</dbReference>
<proteinExistence type="predicted"/>
<reference evidence="7" key="2">
    <citation type="journal article" date="2023" name="IMA Fungus">
        <title>Comparative genomic study of the Penicillium genus elucidates a diverse pangenome and 15 lateral gene transfer events.</title>
        <authorList>
            <person name="Petersen C."/>
            <person name="Sorensen T."/>
            <person name="Nielsen M.R."/>
            <person name="Sondergaard T.E."/>
            <person name="Sorensen J.L."/>
            <person name="Fitzpatrick D.A."/>
            <person name="Frisvad J.C."/>
            <person name="Nielsen K.L."/>
        </authorList>
    </citation>
    <scope>NUCLEOTIDE SEQUENCE</scope>
    <source>
        <strain evidence="7">IBT 30761</strain>
    </source>
</reference>
<evidence type="ECO:0000256" key="5">
    <source>
        <dbReference type="SAM" id="Phobius"/>
    </source>
</evidence>
<dbReference type="InterPro" id="IPR011701">
    <property type="entry name" value="MFS"/>
</dbReference>
<dbReference type="PANTHER" id="PTHR23501:SF33">
    <property type="entry name" value="MAJOR FACILITATOR SUPERFAMILY (MFS) PROFILE DOMAIN-CONTAINING PROTEIN"/>
    <property type="match status" value="1"/>
</dbReference>
<evidence type="ECO:0000313" key="8">
    <source>
        <dbReference type="Proteomes" id="UP001149074"/>
    </source>
</evidence>
<keyword evidence="8" id="KW-1185">Reference proteome</keyword>
<gene>
    <name evidence="7" type="ORF">N7532_010724</name>
</gene>
<evidence type="ECO:0000313" key="7">
    <source>
        <dbReference type="EMBL" id="KAJ5085953.1"/>
    </source>
</evidence>
<keyword evidence="4 5" id="KW-0472">Membrane</keyword>
<dbReference type="GeneID" id="81362194"/>
<organism evidence="7 8">
    <name type="scientific">Penicillium argentinense</name>
    <dbReference type="NCBI Taxonomy" id="1131581"/>
    <lineage>
        <taxon>Eukaryota</taxon>
        <taxon>Fungi</taxon>
        <taxon>Dikarya</taxon>
        <taxon>Ascomycota</taxon>
        <taxon>Pezizomycotina</taxon>
        <taxon>Eurotiomycetes</taxon>
        <taxon>Eurotiomycetidae</taxon>
        <taxon>Eurotiales</taxon>
        <taxon>Aspergillaceae</taxon>
        <taxon>Penicillium</taxon>
    </lineage>
</organism>
<feature type="transmembrane region" description="Helical" evidence="5">
    <location>
        <begin position="221"/>
        <end position="243"/>
    </location>
</feature>
<feature type="transmembrane region" description="Helical" evidence="5">
    <location>
        <begin position="431"/>
        <end position="453"/>
    </location>
</feature>
<feature type="transmembrane region" description="Helical" evidence="5">
    <location>
        <begin position="135"/>
        <end position="154"/>
    </location>
</feature>
<evidence type="ECO:0000259" key="6">
    <source>
        <dbReference type="PROSITE" id="PS50850"/>
    </source>
</evidence>
<feature type="transmembrane region" description="Helical" evidence="5">
    <location>
        <begin position="263"/>
        <end position="282"/>
    </location>
</feature>
<dbReference type="RefSeq" id="XP_056470631.1">
    <property type="nucleotide sequence ID" value="XM_056623215.1"/>
</dbReference>
<comment type="caution">
    <text evidence="7">The sequence shown here is derived from an EMBL/GenBank/DDBJ whole genome shotgun (WGS) entry which is preliminary data.</text>
</comment>
<dbReference type="InterPro" id="IPR036259">
    <property type="entry name" value="MFS_trans_sf"/>
</dbReference>
<dbReference type="SUPFAM" id="SSF103473">
    <property type="entry name" value="MFS general substrate transporter"/>
    <property type="match status" value="1"/>
</dbReference>
<keyword evidence="3 5" id="KW-1133">Transmembrane helix</keyword>
<feature type="transmembrane region" description="Helical" evidence="5">
    <location>
        <begin position="370"/>
        <end position="391"/>
    </location>
</feature>
<accession>A0A9W9EQ43</accession>